<gene>
    <name evidence="3" type="ORF">GCK72_000226</name>
</gene>
<dbReference type="EMBL" id="WUAV01000001">
    <property type="protein sequence ID" value="KAF1768414.1"/>
    <property type="molecule type" value="Genomic_DNA"/>
</dbReference>
<accession>A0A6A5HP99</accession>
<dbReference type="AlphaFoldDB" id="A0A6A5HP99"/>
<reference evidence="3 4" key="1">
    <citation type="submission" date="2019-12" db="EMBL/GenBank/DDBJ databases">
        <title>Chromosome-level assembly of the Caenorhabditis remanei genome.</title>
        <authorList>
            <person name="Teterina A.A."/>
            <person name="Willis J.H."/>
            <person name="Phillips P.C."/>
        </authorList>
    </citation>
    <scope>NUCLEOTIDE SEQUENCE [LARGE SCALE GENOMIC DNA]</scope>
    <source>
        <strain evidence="3 4">PX506</strain>
        <tissue evidence="3">Whole organism</tissue>
    </source>
</reference>
<dbReference type="Proteomes" id="UP000483820">
    <property type="component" value="Chromosome I"/>
</dbReference>
<dbReference type="Pfam" id="PF15813">
    <property type="entry name" value="DUF4708"/>
    <property type="match status" value="1"/>
</dbReference>
<feature type="region of interest" description="Disordered" evidence="1">
    <location>
        <begin position="360"/>
        <end position="382"/>
    </location>
</feature>
<evidence type="ECO:0000259" key="2">
    <source>
        <dbReference type="Pfam" id="PF15813"/>
    </source>
</evidence>
<dbReference type="PANTHER" id="PTHR28495:SF1">
    <property type="entry name" value="GENE, 17266-RELATED"/>
    <property type="match status" value="1"/>
</dbReference>
<dbReference type="PANTHER" id="PTHR28495">
    <property type="entry name" value="HYPOTHETICAL PROTEIN LOC100359752"/>
    <property type="match status" value="1"/>
</dbReference>
<sequence>MASTVISVASFDIKKLKTYYLKVDMEFDNRKNAALAILNKLCRDFLKVAEQFGGCLALPRRDFCTILVILSPEFMKNEKIIDFLEKQHLTIKLECECDSSVIEESLPFAVFWFMERVKWFRIGDCFVQDGFLWWKQTNLPRIQIKTHCSETGNIYIKFTAEHIRIHPFEHWILDADERFSDLTSGPITRQIRPRWVTCLPKLGKGQIVKIHRKIPEDAPFENYEQMMSYWKKSYGYDLPPTEPEVYYDILFHNGQTMLYPLYCVLTGPPDVLPLRSNSKVAKESLETFLRAFREADIEILGQKFNAGTEQDCQAAKCYMEVMSMRPNSKLPKEEKVVRKNSEEMPQIRKIYPKIPIGVKRSISSSTEPPVKRERRGFSIPVE</sequence>
<feature type="domain" description="DUF4708" evidence="2">
    <location>
        <begin position="12"/>
        <end position="270"/>
    </location>
</feature>
<evidence type="ECO:0000313" key="4">
    <source>
        <dbReference type="Proteomes" id="UP000483820"/>
    </source>
</evidence>
<comment type="caution">
    <text evidence="3">The sequence shown here is derived from an EMBL/GenBank/DDBJ whole genome shotgun (WGS) entry which is preliminary data.</text>
</comment>
<protein>
    <recommendedName>
        <fullName evidence="2">DUF4708 domain-containing protein</fullName>
    </recommendedName>
</protein>
<evidence type="ECO:0000256" key="1">
    <source>
        <dbReference type="SAM" id="MobiDB-lite"/>
    </source>
</evidence>
<dbReference type="RefSeq" id="XP_003091749.2">
    <property type="nucleotide sequence ID" value="XM_003091701.2"/>
</dbReference>
<name>A0A6A5HP99_CAERE</name>
<dbReference type="CTD" id="9803730"/>
<dbReference type="GeneID" id="9803730"/>
<dbReference type="InterPro" id="IPR031643">
    <property type="entry name" value="DUF4708"/>
</dbReference>
<evidence type="ECO:0000313" key="3">
    <source>
        <dbReference type="EMBL" id="KAF1768414.1"/>
    </source>
</evidence>
<organism evidence="3 4">
    <name type="scientific">Caenorhabditis remanei</name>
    <name type="common">Caenorhabditis vulgaris</name>
    <dbReference type="NCBI Taxonomy" id="31234"/>
    <lineage>
        <taxon>Eukaryota</taxon>
        <taxon>Metazoa</taxon>
        <taxon>Ecdysozoa</taxon>
        <taxon>Nematoda</taxon>
        <taxon>Chromadorea</taxon>
        <taxon>Rhabditida</taxon>
        <taxon>Rhabditina</taxon>
        <taxon>Rhabditomorpha</taxon>
        <taxon>Rhabditoidea</taxon>
        <taxon>Rhabditidae</taxon>
        <taxon>Peloderinae</taxon>
        <taxon>Caenorhabditis</taxon>
    </lineage>
</organism>
<proteinExistence type="predicted"/>
<dbReference type="KEGG" id="crq:GCK72_000226"/>